<dbReference type="GO" id="GO:0033743">
    <property type="term" value="F:peptide-methionine (R)-S-oxide reductase activity"/>
    <property type="evidence" value="ECO:0007669"/>
    <property type="project" value="InterPro"/>
</dbReference>
<dbReference type="GO" id="GO:0046872">
    <property type="term" value="F:metal ion binding"/>
    <property type="evidence" value="ECO:0007669"/>
    <property type="project" value="UniProtKB-KW"/>
</dbReference>
<dbReference type="PANTHER" id="PTHR46081">
    <property type="entry name" value="PEPTIDE METHIONINE SULFOXIDE REDUCTASE 2"/>
    <property type="match status" value="1"/>
</dbReference>
<comment type="caution">
    <text evidence="7">The sequence shown here is derived from an EMBL/GenBank/DDBJ whole genome shotgun (WGS) entry which is preliminary data.</text>
</comment>
<dbReference type="PANTHER" id="PTHR46081:SF8">
    <property type="entry name" value="PEPTIDE METHIONINE SULFOXIDE REDUCTASE 2"/>
    <property type="match status" value="1"/>
</dbReference>
<accession>A0AAE0LES1</accession>
<evidence type="ECO:0000256" key="4">
    <source>
        <dbReference type="ARBA" id="ARBA00022833"/>
    </source>
</evidence>
<evidence type="ECO:0000313" key="7">
    <source>
        <dbReference type="EMBL" id="KAK3282452.1"/>
    </source>
</evidence>
<dbReference type="Gene3D" id="2.170.150.20">
    <property type="entry name" value="Peptide methionine sulfoxide reductase"/>
    <property type="match status" value="1"/>
</dbReference>
<organism evidence="7 8">
    <name type="scientific">Cymbomonas tetramitiformis</name>
    <dbReference type="NCBI Taxonomy" id="36881"/>
    <lineage>
        <taxon>Eukaryota</taxon>
        <taxon>Viridiplantae</taxon>
        <taxon>Chlorophyta</taxon>
        <taxon>Pyramimonadophyceae</taxon>
        <taxon>Pyramimonadales</taxon>
        <taxon>Pyramimonadaceae</taxon>
        <taxon>Cymbomonas</taxon>
    </lineage>
</organism>
<dbReference type="EMBL" id="LGRX02003303">
    <property type="protein sequence ID" value="KAK3282452.1"/>
    <property type="molecule type" value="Genomic_DNA"/>
</dbReference>
<dbReference type="InterPro" id="IPR011057">
    <property type="entry name" value="Mss4-like_sf"/>
</dbReference>
<evidence type="ECO:0000256" key="5">
    <source>
        <dbReference type="ARBA" id="ARBA00023002"/>
    </source>
</evidence>
<keyword evidence="8" id="KW-1185">Reference proteome</keyword>
<dbReference type="AlphaFoldDB" id="A0AAE0LES1"/>
<comment type="cofactor">
    <cofactor evidence="1">
        <name>Zn(2+)</name>
        <dbReference type="ChEBI" id="CHEBI:29105"/>
    </cofactor>
</comment>
<gene>
    <name evidence="7" type="ORF">CYMTET_9812</name>
</gene>
<proteinExistence type="inferred from homology"/>
<evidence type="ECO:0000313" key="8">
    <source>
        <dbReference type="Proteomes" id="UP001190700"/>
    </source>
</evidence>
<dbReference type="GO" id="GO:0006979">
    <property type="term" value="P:response to oxidative stress"/>
    <property type="evidence" value="ECO:0007669"/>
    <property type="project" value="InterPro"/>
</dbReference>
<dbReference type="InterPro" id="IPR028427">
    <property type="entry name" value="Met_Sox_Rdtase_MsrB"/>
</dbReference>
<dbReference type="Pfam" id="PF01641">
    <property type="entry name" value="SelR"/>
    <property type="match status" value="1"/>
</dbReference>
<evidence type="ECO:0000256" key="2">
    <source>
        <dbReference type="ARBA" id="ARBA00007174"/>
    </source>
</evidence>
<comment type="similarity">
    <text evidence="2">Belongs to the MsrB Met sulfoxide reductase family.</text>
</comment>
<evidence type="ECO:0000259" key="6">
    <source>
        <dbReference type="Pfam" id="PF01641"/>
    </source>
</evidence>
<dbReference type="SUPFAM" id="SSF51316">
    <property type="entry name" value="Mss4-like"/>
    <property type="match status" value="1"/>
</dbReference>
<protein>
    <recommendedName>
        <fullName evidence="6">MsrB domain-containing protein</fullName>
    </recommendedName>
</protein>
<name>A0AAE0LES1_9CHLO</name>
<keyword evidence="3" id="KW-0479">Metal-binding</keyword>
<keyword evidence="5" id="KW-0560">Oxidoreductase</keyword>
<keyword evidence="4" id="KW-0862">Zinc</keyword>
<feature type="domain" description="MsrB" evidence="6">
    <location>
        <begin position="20"/>
        <end position="101"/>
    </location>
</feature>
<sequence length="137" mass="15275">MPKFSVNKTSEEWRAILGKDYNILRNKGTERAGTGEYNNFYPKAGHFACKGCKFPLYSATSKFEDCGWIAFDRCYHNGDVCHVGCENEYGQVEMHCNNLNSLSVQYVKGAPANAAALKEGPMTLPEDVKKAQNCTMC</sequence>
<dbReference type="GO" id="GO:0030091">
    <property type="term" value="P:protein repair"/>
    <property type="evidence" value="ECO:0007669"/>
    <property type="project" value="InterPro"/>
</dbReference>
<evidence type="ECO:0000256" key="3">
    <source>
        <dbReference type="ARBA" id="ARBA00022723"/>
    </source>
</evidence>
<evidence type="ECO:0000256" key="1">
    <source>
        <dbReference type="ARBA" id="ARBA00001947"/>
    </source>
</evidence>
<reference evidence="7 8" key="1">
    <citation type="journal article" date="2015" name="Genome Biol. Evol.">
        <title>Comparative Genomics of a Bacterivorous Green Alga Reveals Evolutionary Causalities and Consequences of Phago-Mixotrophic Mode of Nutrition.</title>
        <authorList>
            <person name="Burns J.A."/>
            <person name="Paasch A."/>
            <person name="Narechania A."/>
            <person name="Kim E."/>
        </authorList>
    </citation>
    <scope>NUCLEOTIDE SEQUENCE [LARGE SCALE GENOMIC DNA]</scope>
    <source>
        <strain evidence="7 8">PLY_AMNH</strain>
    </source>
</reference>
<dbReference type="Proteomes" id="UP001190700">
    <property type="component" value="Unassembled WGS sequence"/>
</dbReference>
<dbReference type="InterPro" id="IPR002579">
    <property type="entry name" value="Met_Sox_Rdtase_MsrB_dom"/>
</dbReference>